<dbReference type="PROSITE" id="PS50102">
    <property type="entry name" value="RRM"/>
    <property type="match status" value="1"/>
</dbReference>
<dbReference type="Pfam" id="PF00076">
    <property type="entry name" value="RRM_1"/>
    <property type="match status" value="1"/>
</dbReference>
<reference evidence="3" key="1">
    <citation type="submission" date="2021-02" db="EMBL/GenBank/DDBJ databases">
        <authorList>
            <person name="Nowell W R."/>
        </authorList>
    </citation>
    <scope>NUCLEOTIDE SEQUENCE</scope>
</reference>
<dbReference type="Proteomes" id="UP000663832">
    <property type="component" value="Unassembled WGS sequence"/>
</dbReference>
<evidence type="ECO:0000313" key="7">
    <source>
        <dbReference type="Proteomes" id="UP000663832"/>
    </source>
</evidence>
<keyword evidence="7" id="KW-1185">Reference proteome</keyword>
<dbReference type="EMBL" id="CAJNOM010000195">
    <property type="protein sequence ID" value="CAF1210450.1"/>
    <property type="molecule type" value="Genomic_DNA"/>
</dbReference>
<dbReference type="Gene3D" id="3.30.70.330">
    <property type="match status" value="1"/>
</dbReference>
<dbReference type="EMBL" id="CAJNOI010001073">
    <property type="protein sequence ID" value="CAF1379559.1"/>
    <property type="molecule type" value="Genomic_DNA"/>
</dbReference>
<dbReference type="InterPro" id="IPR012677">
    <property type="entry name" value="Nucleotide-bd_a/b_plait_sf"/>
</dbReference>
<name>A0A814TA25_9BILA</name>
<evidence type="ECO:0000313" key="4">
    <source>
        <dbReference type="EMBL" id="CAF1210450.1"/>
    </source>
</evidence>
<organism evidence="3 8">
    <name type="scientific">Adineta steineri</name>
    <dbReference type="NCBI Taxonomy" id="433720"/>
    <lineage>
        <taxon>Eukaryota</taxon>
        <taxon>Metazoa</taxon>
        <taxon>Spiralia</taxon>
        <taxon>Gnathifera</taxon>
        <taxon>Rotifera</taxon>
        <taxon>Eurotatoria</taxon>
        <taxon>Bdelloidea</taxon>
        <taxon>Adinetida</taxon>
        <taxon>Adinetidae</taxon>
        <taxon>Adineta</taxon>
    </lineage>
</organism>
<evidence type="ECO:0000313" key="5">
    <source>
        <dbReference type="EMBL" id="CAF1379559.1"/>
    </source>
</evidence>
<evidence type="ECO:0000313" key="8">
    <source>
        <dbReference type="Proteomes" id="UP000663877"/>
    </source>
</evidence>
<sequence>MGFCHVEYACNSSCIPLDHQSDDKQTIVITNIPENVSEDDLCHLFSNSRVSKYCPSQIIHRKPTSNDVTGKIKILWGYAFLTYDNVQQAVSVIEQAQQYHINGQPLRVSFRSKEN</sequence>
<dbReference type="InterPro" id="IPR000504">
    <property type="entry name" value="RRM_dom"/>
</dbReference>
<dbReference type="InterPro" id="IPR035979">
    <property type="entry name" value="RBD_domain_sf"/>
</dbReference>
<dbReference type="EMBL" id="CAJNOM010001415">
    <property type="protein sequence ID" value="CAF1607061.1"/>
    <property type="molecule type" value="Genomic_DNA"/>
</dbReference>
<evidence type="ECO:0000313" key="3">
    <source>
        <dbReference type="EMBL" id="CAF1159209.1"/>
    </source>
</evidence>
<dbReference type="AlphaFoldDB" id="A0A814TA25"/>
<dbReference type="SMART" id="SM00360">
    <property type="entry name" value="RRM"/>
    <property type="match status" value="1"/>
</dbReference>
<dbReference type="EMBL" id="CAJNOI010000176">
    <property type="protein sequence ID" value="CAF1159209.1"/>
    <property type="molecule type" value="Genomic_DNA"/>
</dbReference>
<dbReference type="OrthoDB" id="4726at2759"/>
<accession>A0A814TA25</accession>
<protein>
    <recommendedName>
        <fullName evidence="2">RRM domain-containing protein</fullName>
    </recommendedName>
</protein>
<keyword evidence="1" id="KW-0694">RNA-binding</keyword>
<proteinExistence type="predicted"/>
<feature type="domain" description="RRM" evidence="2">
    <location>
        <begin position="25"/>
        <end position="113"/>
    </location>
</feature>
<dbReference type="Proteomes" id="UP000663877">
    <property type="component" value="Unassembled WGS sequence"/>
</dbReference>
<dbReference type="SUPFAM" id="SSF54928">
    <property type="entry name" value="RNA-binding domain, RBD"/>
    <property type="match status" value="1"/>
</dbReference>
<dbReference type="GO" id="GO:0003723">
    <property type="term" value="F:RNA binding"/>
    <property type="evidence" value="ECO:0007669"/>
    <property type="project" value="UniProtKB-UniRule"/>
</dbReference>
<evidence type="ECO:0000313" key="6">
    <source>
        <dbReference type="EMBL" id="CAF1607061.1"/>
    </source>
</evidence>
<comment type="caution">
    <text evidence="3">The sequence shown here is derived from an EMBL/GenBank/DDBJ whole genome shotgun (WGS) entry which is preliminary data.</text>
</comment>
<evidence type="ECO:0000256" key="1">
    <source>
        <dbReference type="PROSITE-ProRule" id="PRU00176"/>
    </source>
</evidence>
<gene>
    <name evidence="3" type="ORF">BJG266_LOCUS24539</name>
    <name evidence="5" type="ORF">BJG266_LOCUS36490</name>
    <name evidence="4" type="ORF">QVE165_LOCUS26332</name>
    <name evidence="6" type="ORF">QVE165_LOCUS53479</name>
</gene>
<evidence type="ECO:0000259" key="2">
    <source>
        <dbReference type="PROSITE" id="PS50102"/>
    </source>
</evidence>
<dbReference type="CDD" id="cd00590">
    <property type="entry name" value="RRM_SF"/>
    <property type="match status" value="1"/>
</dbReference>